<dbReference type="InterPro" id="IPR048354">
    <property type="entry name" value="TOD1_MUCI70_glycTrfase_dom"/>
</dbReference>
<keyword evidence="3" id="KW-1185">Reference proteome</keyword>
<gene>
    <name evidence="2" type="ORF">C7474_2573</name>
</gene>
<comment type="caution">
    <text evidence="2">The sequence shown here is derived from an EMBL/GenBank/DDBJ whole genome shotgun (WGS) entry which is preliminary data.</text>
</comment>
<feature type="domain" description="TOD1/MUCI70 glycosyltransferase-like" evidence="1">
    <location>
        <begin position="46"/>
        <end position="130"/>
    </location>
</feature>
<dbReference type="EMBL" id="RCDB01000003">
    <property type="protein sequence ID" value="RLK47974.1"/>
    <property type="molecule type" value="Genomic_DNA"/>
</dbReference>
<name>A0A498BWD2_9MICO</name>
<dbReference type="AlphaFoldDB" id="A0A498BWD2"/>
<proteinExistence type="predicted"/>
<dbReference type="OrthoDB" id="9179784at2"/>
<evidence type="ECO:0000313" key="3">
    <source>
        <dbReference type="Proteomes" id="UP000273158"/>
    </source>
</evidence>
<dbReference type="Pfam" id="PF04765">
    <property type="entry name" value="TOD1_MUCI70"/>
    <property type="match status" value="1"/>
</dbReference>
<evidence type="ECO:0000259" key="1">
    <source>
        <dbReference type="Pfam" id="PF04765"/>
    </source>
</evidence>
<sequence length="270" mass="31338">MNDEASDLVVYTALFGSYETLVEQPTAMLSAARFICFTDDPSLRSDTWEVRLVESTVSWDPTRMARSAKIAGYRELGARVSIWIDNRVVLRVIPELIVERFLGDADIALPIHDHRASVDDEFREVLAAGIDHPWRVREQRYFLERATPDVLAQIPFWTAILIRRDTEDVSRAMQIWRDLVFLHSRRDQLSVNYALHVSGVTVSPMRLVNGESEIHTWLRADVLPKKRELLYGHGYRYRLGMKLWDSLIASKLYIRVRGRAQRWKWARAAS</sequence>
<dbReference type="RefSeq" id="WP_158597345.1">
    <property type="nucleotide sequence ID" value="NZ_RCDB01000003.1"/>
</dbReference>
<accession>A0A498BWD2</accession>
<protein>
    <submittedName>
        <fullName evidence="2">Uncharacterized protein DUF616</fullName>
    </submittedName>
</protein>
<dbReference type="Proteomes" id="UP000273158">
    <property type="component" value="Unassembled WGS sequence"/>
</dbReference>
<evidence type="ECO:0000313" key="2">
    <source>
        <dbReference type="EMBL" id="RLK47974.1"/>
    </source>
</evidence>
<reference evidence="2 3" key="1">
    <citation type="journal article" date="2015" name="Stand. Genomic Sci.">
        <title>Genomic Encyclopedia of Bacterial and Archaeal Type Strains, Phase III: the genomes of soil and plant-associated and newly described type strains.</title>
        <authorList>
            <person name="Whitman W.B."/>
            <person name="Woyke T."/>
            <person name="Klenk H.P."/>
            <person name="Zhou Y."/>
            <person name="Lilburn T.G."/>
            <person name="Beck B.J."/>
            <person name="De Vos P."/>
            <person name="Vandamme P."/>
            <person name="Eisen J.A."/>
            <person name="Garrity G."/>
            <person name="Hugenholtz P."/>
            <person name="Kyrpides N.C."/>
        </authorList>
    </citation>
    <scope>NUCLEOTIDE SEQUENCE [LARGE SCALE GENOMIC DNA]</scope>
    <source>
        <strain evidence="2 3">S2T63</strain>
    </source>
</reference>
<organism evidence="2 3">
    <name type="scientific">Microbacterium telephonicum</name>
    <dbReference type="NCBI Taxonomy" id="1714841"/>
    <lineage>
        <taxon>Bacteria</taxon>
        <taxon>Bacillati</taxon>
        <taxon>Actinomycetota</taxon>
        <taxon>Actinomycetes</taxon>
        <taxon>Micrococcales</taxon>
        <taxon>Microbacteriaceae</taxon>
        <taxon>Microbacterium</taxon>
    </lineage>
</organism>